<accession>A0A176S494</accession>
<evidence type="ECO:0000313" key="1">
    <source>
        <dbReference type="EMBL" id="OAD22726.1"/>
    </source>
</evidence>
<keyword evidence="2" id="KW-1185">Reference proteome</keyword>
<organism evidence="1 2">
    <name type="scientific">Candidatus Thiomargarita nelsonii</name>
    <dbReference type="NCBI Taxonomy" id="1003181"/>
    <lineage>
        <taxon>Bacteria</taxon>
        <taxon>Pseudomonadati</taxon>
        <taxon>Pseudomonadota</taxon>
        <taxon>Gammaproteobacteria</taxon>
        <taxon>Thiotrichales</taxon>
        <taxon>Thiotrichaceae</taxon>
        <taxon>Thiomargarita</taxon>
    </lineage>
</organism>
<dbReference type="EMBL" id="LUTY01000775">
    <property type="protein sequence ID" value="OAD22726.1"/>
    <property type="molecule type" value="Genomic_DNA"/>
</dbReference>
<evidence type="ECO:0000313" key="2">
    <source>
        <dbReference type="Proteomes" id="UP000076962"/>
    </source>
</evidence>
<reference evidence="1 2" key="1">
    <citation type="submission" date="2016-05" db="EMBL/GenBank/DDBJ databases">
        <title>Single-cell genome of chain-forming Candidatus Thiomargarita nelsonii and comparison to other large sulfur-oxidizing bacteria.</title>
        <authorList>
            <person name="Winkel M."/>
            <person name="Salman V."/>
            <person name="Woyke T."/>
            <person name="Schulz-Vogt H."/>
            <person name="Richter M."/>
            <person name="Flood B."/>
            <person name="Bailey J."/>
            <person name="Amann R."/>
            <person name="Mussmann M."/>
        </authorList>
    </citation>
    <scope>NUCLEOTIDE SEQUENCE [LARGE SCALE GENOMIC DNA]</scope>
    <source>
        <strain evidence="1 2">THI036</strain>
    </source>
</reference>
<protein>
    <submittedName>
        <fullName evidence="1">Uncharacterized protein</fullName>
    </submittedName>
</protein>
<name>A0A176S494_9GAMM</name>
<gene>
    <name evidence="1" type="ORF">THIOM_001460</name>
</gene>
<sequence length="125" mass="14361">MNVAEQKVIEEIRQIGQKVLEDWAIQQADQIAFEFQKTHDHAKKHGKKKLHWHTTFGKIELKEQLFLIDGKQQRPFSQSASIHCRGYSIPLQRVITDLGTNNQSQIEIGYLRDQSVPAGPVLCID</sequence>
<comment type="caution">
    <text evidence="1">The sequence shown here is derived from an EMBL/GenBank/DDBJ whole genome shotgun (WGS) entry which is preliminary data.</text>
</comment>
<dbReference type="Proteomes" id="UP000076962">
    <property type="component" value="Unassembled WGS sequence"/>
</dbReference>
<dbReference type="AlphaFoldDB" id="A0A176S494"/>
<proteinExistence type="predicted"/>